<dbReference type="AlphaFoldDB" id="A0A8J4UNW9"/>
<evidence type="ECO:0000313" key="2">
    <source>
        <dbReference type="EMBL" id="KAF5907479.1"/>
    </source>
</evidence>
<keyword evidence="3" id="KW-1185">Reference proteome</keyword>
<accession>A0A8J4UNW9</accession>
<dbReference type="Proteomes" id="UP000727407">
    <property type="component" value="Unassembled WGS sequence"/>
</dbReference>
<comment type="caution">
    <text evidence="2">The sequence shown here is derived from an EMBL/GenBank/DDBJ whole genome shotgun (WGS) entry which is preliminary data.</text>
</comment>
<evidence type="ECO:0000313" key="3">
    <source>
        <dbReference type="Proteomes" id="UP000727407"/>
    </source>
</evidence>
<feature type="compositionally biased region" description="Basic and acidic residues" evidence="1">
    <location>
        <begin position="1"/>
        <end position="11"/>
    </location>
</feature>
<protein>
    <submittedName>
        <fullName evidence="2">30S ribosomal protein S7</fullName>
    </submittedName>
</protein>
<sequence>IKRLPLKEERSLSFPGVSESSRSVLPQPHLNEQHLNDLTSCAREWDVLASCGAGARTAGSEPLLLLNKCLEMQLSSGDKTGETERPPH</sequence>
<dbReference type="EMBL" id="QNUK01000022">
    <property type="protein sequence ID" value="KAF5907479.1"/>
    <property type="molecule type" value="Genomic_DNA"/>
</dbReference>
<organism evidence="2 3">
    <name type="scientific">Clarias magur</name>
    <name type="common">Asian catfish</name>
    <name type="synonym">Macropteronotus magur</name>
    <dbReference type="NCBI Taxonomy" id="1594786"/>
    <lineage>
        <taxon>Eukaryota</taxon>
        <taxon>Metazoa</taxon>
        <taxon>Chordata</taxon>
        <taxon>Craniata</taxon>
        <taxon>Vertebrata</taxon>
        <taxon>Euteleostomi</taxon>
        <taxon>Actinopterygii</taxon>
        <taxon>Neopterygii</taxon>
        <taxon>Teleostei</taxon>
        <taxon>Ostariophysi</taxon>
        <taxon>Siluriformes</taxon>
        <taxon>Clariidae</taxon>
        <taxon>Clarias</taxon>
    </lineage>
</organism>
<gene>
    <name evidence="2" type="primary">rpsG</name>
    <name evidence="2" type="ORF">DAT39_002852</name>
</gene>
<dbReference type="GO" id="GO:0005840">
    <property type="term" value="C:ribosome"/>
    <property type="evidence" value="ECO:0007669"/>
    <property type="project" value="UniProtKB-KW"/>
</dbReference>
<name>A0A8J4UNW9_CLAMG</name>
<proteinExistence type="predicted"/>
<reference evidence="2" key="1">
    <citation type="submission" date="2020-07" db="EMBL/GenBank/DDBJ databases">
        <title>Clarias magur genome sequencing, assembly and annotation.</title>
        <authorList>
            <person name="Kushwaha B."/>
            <person name="Kumar R."/>
            <person name="Das P."/>
            <person name="Joshi C.G."/>
            <person name="Kumar D."/>
            <person name="Nagpure N.S."/>
            <person name="Pandey M."/>
            <person name="Agarwal S."/>
            <person name="Srivastava S."/>
            <person name="Singh M."/>
            <person name="Sahoo L."/>
            <person name="Jayasankar P."/>
            <person name="Meher P.K."/>
            <person name="Koringa P.G."/>
            <person name="Iquebal M.A."/>
            <person name="Das S.P."/>
            <person name="Bit A."/>
            <person name="Patnaik S."/>
            <person name="Patel N."/>
            <person name="Shah T.M."/>
            <person name="Hinsu A."/>
            <person name="Jena J.K."/>
        </authorList>
    </citation>
    <scope>NUCLEOTIDE SEQUENCE</scope>
    <source>
        <strain evidence="2">CIFAMagur01</strain>
        <tissue evidence="2">Testis</tissue>
    </source>
</reference>
<keyword evidence="2" id="KW-0687">Ribonucleoprotein</keyword>
<evidence type="ECO:0000256" key="1">
    <source>
        <dbReference type="SAM" id="MobiDB-lite"/>
    </source>
</evidence>
<feature type="non-terminal residue" evidence="2">
    <location>
        <position position="88"/>
    </location>
</feature>
<feature type="region of interest" description="Disordered" evidence="1">
    <location>
        <begin position="1"/>
        <end position="25"/>
    </location>
</feature>
<keyword evidence="2" id="KW-0689">Ribosomal protein</keyword>